<evidence type="ECO:0008006" key="3">
    <source>
        <dbReference type="Google" id="ProtNLM"/>
    </source>
</evidence>
<evidence type="ECO:0000313" key="1">
    <source>
        <dbReference type="EMBL" id="MCA9392004.1"/>
    </source>
</evidence>
<reference evidence="1" key="2">
    <citation type="journal article" date="2021" name="Microbiome">
        <title>Successional dynamics and alternative stable states in a saline activated sludge microbial community over 9 years.</title>
        <authorList>
            <person name="Wang Y."/>
            <person name="Ye J."/>
            <person name="Ju F."/>
            <person name="Liu L."/>
            <person name="Boyd J.A."/>
            <person name="Deng Y."/>
            <person name="Parks D.H."/>
            <person name="Jiang X."/>
            <person name="Yin X."/>
            <person name="Woodcroft B.J."/>
            <person name="Tyson G.W."/>
            <person name="Hugenholtz P."/>
            <person name="Polz M.F."/>
            <person name="Zhang T."/>
        </authorList>
    </citation>
    <scope>NUCLEOTIDE SEQUENCE</scope>
    <source>
        <strain evidence="1">HKST-UBA03</strain>
    </source>
</reference>
<dbReference type="EMBL" id="JAGQKZ010000014">
    <property type="protein sequence ID" value="MCA9392004.1"/>
    <property type="molecule type" value="Genomic_DNA"/>
</dbReference>
<evidence type="ECO:0000313" key="2">
    <source>
        <dbReference type="Proteomes" id="UP000751518"/>
    </source>
</evidence>
<dbReference type="SUPFAM" id="SSF101904">
    <property type="entry name" value="GyrA/ParC C-terminal domain-like"/>
    <property type="match status" value="1"/>
</dbReference>
<dbReference type="GO" id="GO:0009330">
    <property type="term" value="C:DNA topoisomerase type II (double strand cut, ATP-hydrolyzing) complex"/>
    <property type="evidence" value="ECO:0007669"/>
    <property type="project" value="TreeGrafter"/>
</dbReference>
<protein>
    <recommendedName>
        <fullName evidence="3">DNA gyrase subunit A</fullName>
    </recommendedName>
</protein>
<proteinExistence type="predicted"/>
<dbReference type="GO" id="GO:0006265">
    <property type="term" value="P:DNA topological change"/>
    <property type="evidence" value="ECO:0007669"/>
    <property type="project" value="InterPro"/>
</dbReference>
<comment type="caution">
    <text evidence="1">The sequence shown here is derived from an EMBL/GenBank/DDBJ whole genome shotgun (WGS) entry which is preliminary data.</text>
</comment>
<dbReference type="GO" id="GO:0005737">
    <property type="term" value="C:cytoplasm"/>
    <property type="evidence" value="ECO:0007669"/>
    <property type="project" value="TreeGrafter"/>
</dbReference>
<organism evidence="1 2">
    <name type="scientific">candidate division WWE3 bacterium</name>
    <dbReference type="NCBI Taxonomy" id="2053526"/>
    <lineage>
        <taxon>Bacteria</taxon>
        <taxon>Katanobacteria</taxon>
    </lineage>
</organism>
<accession>A0A955RR08</accession>
<dbReference type="InterPro" id="IPR035516">
    <property type="entry name" value="Gyrase/topoIV_suA_C"/>
</dbReference>
<dbReference type="Pfam" id="PF03989">
    <property type="entry name" value="DNA_gyraseA_C"/>
    <property type="match status" value="4"/>
</dbReference>
<dbReference type="GO" id="GO:0005524">
    <property type="term" value="F:ATP binding"/>
    <property type="evidence" value="ECO:0007669"/>
    <property type="project" value="InterPro"/>
</dbReference>
<dbReference type="PANTHER" id="PTHR43493:SF5">
    <property type="entry name" value="DNA GYRASE SUBUNIT A, CHLOROPLASTIC_MITOCHONDRIAL"/>
    <property type="match status" value="1"/>
</dbReference>
<dbReference type="InterPro" id="IPR050220">
    <property type="entry name" value="Type_II_DNA_Topoisomerases"/>
</dbReference>
<reference evidence="1" key="1">
    <citation type="submission" date="2020-04" db="EMBL/GenBank/DDBJ databases">
        <authorList>
            <person name="Zhang T."/>
        </authorList>
    </citation>
    <scope>NUCLEOTIDE SEQUENCE</scope>
    <source>
        <strain evidence="1">HKST-UBA03</strain>
    </source>
</reference>
<dbReference type="Gene3D" id="2.120.10.90">
    <property type="entry name" value="DNA gyrase/topoisomerase IV, subunit A, C-terminal"/>
    <property type="match status" value="2"/>
</dbReference>
<dbReference type="Proteomes" id="UP000751518">
    <property type="component" value="Unassembled WGS sequence"/>
</dbReference>
<dbReference type="AlphaFoldDB" id="A0A955RR08"/>
<dbReference type="PANTHER" id="PTHR43493">
    <property type="entry name" value="DNA GYRASE/TOPOISOMERASE SUBUNIT A"/>
    <property type="match status" value="1"/>
</dbReference>
<name>A0A955RR08_UNCKA</name>
<sequence>MAGKSTEQFYFFATKNGTVKKTSVKEYSNIRQSGLVAIKLDADDQLLGAKVASGNDKVLLITALGKCIFFEGNDVRPQGRATQGVRGIKLRKDDYVVGMDVITADDEKQAGKYEVLVLSAKGYGKKTLLSEYTVQGRGGQGVFTAKLTSKTGNLVAMRVLRNSGEDTKEKSDVEEALAEPTDLLVISKLGQAIRLPITDIPAMGRHTQGVRIIRLNDSDEATALALL</sequence>
<dbReference type="GO" id="GO:0003677">
    <property type="term" value="F:DNA binding"/>
    <property type="evidence" value="ECO:0007669"/>
    <property type="project" value="InterPro"/>
</dbReference>
<dbReference type="InterPro" id="IPR006691">
    <property type="entry name" value="GyrA/parC_rep"/>
</dbReference>
<dbReference type="GO" id="GO:0003918">
    <property type="term" value="F:DNA topoisomerase type II (double strand cut, ATP-hydrolyzing) activity"/>
    <property type="evidence" value="ECO:0007669"/>
    <property type="project" value="TreeGrafter"/>
</dbReference>
<gene>
    <name evidence="1" type="ORF">KC614_02255</name>
</gene>